<name>A0AA47DXT9_9GAMM</name>
<gene>
    <name evidence="1" type="ORF">OSV15_12645</name>
</gene>
<dbReference type="Proteomes" id="UP001164632">
    <property type="component" value="Chromosome"/>
</dbReference>
<dbReference type="EMBL" id="CP113257">
    <property type="protein sequence ID" value="WAE50552.1"/>
    <property type="molecule type" value="Genomic_DNA"/>
</dbReference>
<proteinExistence type="predicted"/>
<dbReference type="AlphaFoldDB" id="A0AA47DXT9"/>
<dbReference type="RefSeq" id="WP_267930522.1">
    <property type="nucleotide sequence ID" value="NZ_CP113257.1"/>
</dbReference>
<evidence type="ECO:0000313" key="1">
    <source>
        <dbReference type="EMBL" id="WAE50552.1"/>
    </source>
</evidence>
<reference evidence="1" key="1">
    <citation type="submission" date="2022-11" db="EMBL/GenBank/DDBJ databases">
        <title>Genomic of Pseudomonas TF18.</title>
        <authorList>
            <person name="Liu T."/>
        </authorList>
    </citation>
    <scope>NUCLEOTIDE SEQUENCE</scope>
    <source>
        <strain evidence="1">TF18</strain>
    </source>
</reference>
<sequence length="109" mass="12204">MPALLQSDLVKGADDAAITLIHGTNRHRSNRSVDRGQPIPLRLSAFNPDQKQEQTMLGDYSSINDHLETARKHADQAETEAKPELYREAVDELVAAIRLLMRNGNEKDN</sequence>
<accession>A0AA47DXT9</accession>
<organism evidence="1 2">
    <name type="scientific">Stutzerimonas frequens</name>
    <dbReference type="NCBI Taxonomy" id="2968969"/>
    <lineage>
        <taxon>Bacteria</taxon>
        <taxon>Pseudomonadati</taxon>
        <taxon>Pseudomonadota</taxon>
        <taxon>Gammaproteobacteria</taxon>
        <taxon>Pseudomonadales</taxon>
        <taxon>Pseudomonadaceae</taxon>
        <taxon>Stutzerimonas</taxon>
    </lineage>
</organism>
<protein>
    <submittedName>
        <fullName evidence="1">Uncharacterized protein</fullName>
    </submittedName>
</protein>
<evidence type="ECO:0000313" key="2">
    <source>
        <dbReference type="Proteomes" id="UP001164632"/>
    </source>
</evidence>